<name>A0A420AM04_SPHD1</name>
<sequence>MKKLLYLLLVVITTSEVNAQIIDRPRPSNWSQLVKGAAFKDRFLPMPKGKLSDDSWGGKNILPRYVDNGIEDRQRSYWCADIISGKDDLYHMYVAGWRESAPKGHHEWPKSIIYHAVSKSSFGPFKIKDTIGYGHNVDAFRLKDGRLVLYAIDKNYIANNENGPWVEGKFKFDERDRPIIEGLSNLTFAQREDGSYLMICRGGGSWISKTGISTYNQISNKRAYPDIEGEFEDPVIWKDNIQYNLIVNDWLGRIAYYLRSKDGINWVTEAGEAYIPGISFHEDGYVENWFKYERMRVFQDKHGRAIQANFAVVDIEKDKDLANDNHSSKAIVIPLNPGVLITMINQSFPDPKTKSIKIKIKAEDGFDPQTEIDVNSLRFGSSTAVNFGRGASVTETKKSGKDLILTFNINGLELEKDDFAPKLLGKYRSGKILFGYTRVPWVNYNDAILSARRPIFETTTQQTVAKITIENFGLIASKSSKVQLYATIDGQKKLLAEDYIPAVGKYKSIVKSLKTSQLFEKEKSYDFSVQITEHKNKSTFDFKATPNDILRQLE</sequence>
<accession>A0A420AM04</accession>
<dbReference type="RefSeq" id="WP_120261212.1">
    <property type="nucleotide sequence ID" value="NZ_RAPY01000005.1"/>
</dbReference>
<organism evidence="2 3">
    <name type="scientific">Sphingobacterium detergens</name>
    <dbReference type="NCBI Taxonomy" id="1145106"/>
    <lineage>
        <taxon>Bacteria</taxon>
        <taxon>Pseudomonadati</taxon>
        <taxon>Bacteroidota</taxon>
        <taxon>Sphingobacteriia</taxon>
        <taxon>Sphingobacteriales</taxon>
        <taxon>Sphingobacteriaceae</taxon>
        <taxon>Sphingobacterium</taxon>
    </lineage>
</organism>
<comment type="caution">
    <text evidence="2">The sequence shown here is derived from an EMBL/GenBank/DDBJ whole genome shotgun (WGS) entry which is preliminary data.</text>
</comment>
<keyword evidence="1" id="KW-0732">Signal</keyword>
<dbReference type="Gene3D" id="2.115.10.20">
    <property type="entry name" value="Glycosyl hydrolase domain, family 43"/>
    <property type="match status" value="1"/>
</dbReference>
<dbReference type="OrthoDB" id="9794572at2"/>
<evidence type="ECO:0008006" key="4">
    <source>
        <dbReference type="Google" id="ProtNLM"/>
    </source>
</evidence>
<feature type="signal peptide" evidence="1">
    <location>
        <begin position="1"/>
        <end position="19"/>
    </location>
</feature>
<evidence type="ECO:0000313" key="2">
    <source>
        <dbReference type="EMBL" id="RKE45467.1"/>
    </source>
</evidence>
<dbReference type="Proteomes" id="UP000286246">
    <property type="component" value="Unassembled WGS sequence"/>
</dbReference>
<dbReference type="EMBL" id="RAPY01000005">
    <property type="protein sequence ID" value="RKE45467.1"/>
    <property type="molecule type" value="Genomic_DNA"/>
</dbReference>
<proteinExistence type="predicted"/>
<dbReference type="AlphaFoldDB" id="A0A420AM04"/>
<reference evidence="2 3" key="1">
    <citation type="submission" date="2018-09" db="EMBL/GenBank/DDBJ databases">
        <title>Genomic Encyclopedia of Type Strains, Phase III (KMG-III): the genomes of soil and plant-associated and newly described type strains.</title>
        <authorList>
            <person name="Whitman W."/>
        </authorList>
    </citation>
    <scope>NUCLEOTIDE SEQUENCE [LARGE SCALE GENOMIC DNA]</scope>
    <source>
        <strain evidence="2 3">CECT 7938</strain>
    </source>
</reference>
<keyword evidence="3" id="KW-1185">Reference proteome</keyword>
<dbReference type="CDD" id="cd08994">
    <property type="entry name" value="GH43_62_32_68_117_130-like"/>
    <property type="match status" value="1"/>
</dbReference>
<evidence type="ECO:0000313" key="3">
    <source>
        <dbReference type="Proteomes" id="UP000286246"/>
    </source>
</evidence>
<evidence type="ECO:0000256" key="1">
    <source>
        <dbReference type="SAM" id="SignalP"/>
    </source>
</evidence>
<feature type="chain" id="PRO_5019241288" description="BNR repeat neuraminidase" evidence="1">
    <location>
        <begin position="20"/>
        <end position="554"/>
    </location>
</feature>
<dbReference type="InterPro" id="IPR023296">
    <property type="entry name" value="Glyco_hydro_beta-prop_sf"/>
</dbReference>
<protein>
    <recommendedName>
        <fullName evidence="4">BNR repeat neuraminidase</fullName>
    </recommendedName>
</protein>
<dbReference type="SUPFAM" id="SSF75005">
    <property type="entry name" value="Arabinanase/levansucrase/invertase"/>
    <property type="match status" value="1"/>
</dbReference>
<gene>
    <name evidence="2" type="ORF">DFQ12_4541</name>
</gene>